<dbReference type="PANTHER" id="PTHR43153">
    <property type="entry name" value="ELECTRON TRANSFER FLAVOPROTEIN ALPHA"/>
    <property type="match status" value="1"/>
</dbReference>
<comment type="similarity">
    <text evidence="1">Belongs to the ETF alpha-subunit/FixB family.</text>
</comment>
<name>A0ABN6MME9_9BACT</name>
<keyword evidence="5" id="KW-0249">Electron transport</keyword>
<keyword evidence="2" id="KW-0813">Transport</keyword>
<dbReference type="Gene3D" id="3.40.50.1220">
    <property type="entry name" value="TPP-binding domain"/>
    <property type="match status" value="1"/>
</dbReference>
<evidence type="ECO:0000313" key="8">
    <source>
        <dbReference type="Proteomes" id="UP001162891"/>
    </source>
</evidence>
<evidence type="ECO:0000256" key="5">
    <source>
        <dbReference type="ARBA" id="ARBA00022982"/>
    </source>
</evidence>
<dbReference type="SUPFAM" id="SSF52402">
    <property type="entry name" value="Adenine nucleotide alpha hydrolases-like"/>
    <property type="match status" value="1"/>
</dbReference>
<dbReference type="InterPro" id="IPR029035">
    <property type="entry name" value="DHS-like_NAD/FAD-binding_dom"/>
</dbReference>
<accession>A0ABN6MME9</accession>
<dbReference type="Proteomes" id="UP001162891">
    <property type="component" value="Chromosome"/>
</dbReference>
<protein>
    <submittedName>
        <fullName evidence="7">Electron transfer flavoprotein subunit alpha</fullName>
    </submittedName>
</protein>
<evidence type="ECO:0000256" key="1">
    <source>
        <dbReference type="ARBA" id="ARBA00005817"/>
    </source>
</evidence>
<dbReference type="InterPro" id="IPR018206">
    <property type="entry name" value="ETF_asu_C_CS"/>
</dbReference>
<evidence type="ECO:0000259" key="6">
    <source>
        <dbReference type="SMART" id="SM00893"/>
    </source>
</evidence>
<keyword evidence="4" id="KW-0274">FAD</keyword>
<dbReference type="InterPro" id="IPR033947">
    <property type="entry name" value="ETF_alpha_N"/>
</dbReference>
<sequence>MSNVLIVAEQAGAALRKATLHAVAAGRELARRSGGRLHVALLGSGVKALAADLASHGAEVHVADSPRLAHPLAEAHAPVLAALARAVDATFLGAAATAFGKDLLPRAAALLEAGMASDVLAFRGEGPAITFERPMWAGNVLAEVEITTRVKVFTIRPTEFPASAADGAGTVHDAPVAPDAAAPGTRFVSFDEVRSARPELTEARVVIAGGRGTKGDFRALEALADLVGGAVGASRAAVDAGWAPNDWQVGQTGKVVAPELYLAAGISGAIQHLAGMKGSKVIVAVNKDPEAPIFQVADYGLVGDLAQVLPAIAAKVASSR</sequence>
<evidence type="ECO:0000256" key="2">
    <source>
        <dbReference type="ARBA" id="ARBA00022448"/>
    </source>
</evidence>
<dbReference type="CDD" id="cd01715">
    <property type="entry name" value="ETF_alpha"/>
    <property type="match status" value="1"/>
</dbReference>
<dbReference type="Pfam" id="PF00766">
    <property type="entry name" value="ETF_alpha"/>
    <property type="match status" value="1"/>
</dbReference>
<evidence type="ECO:0000256" key="3">
    <source>
        <dbReference type="ARBA" id="ARBA00022630"/>
    </source>
</evidence>
<dbReference type="SUPFAM" id="SSF52467">
    <property type="entry name" value="DHS-like NAD/FAD-binding domain"/>
    <property type="match status" value="1"/>
</dbReference>
<dbReference type="EMBL" id="AP025591">
    <property type="protein sequence ID" value="BDG01501.1"/>
    <property type="molecule type" value="Genomic_DNA"/>
</dbReference>
<dbReference type="Pfam" id="PF01012">
    <property type="entry name" value="ETF"/>
    <property type="match status" value="1"/>
</dbReference>
<feature type="domain" description="Electron transfer flavoprotein alpha/beta-subunit N-terminal" evidence="6">
    <location>
        <begin position="4"/>
        <end position="191"/>
    </location>
</feature>
<evidence type="ECO:0000256" key="4">
    <source>
        <dbReference type="ARBA" id="ARBA00022827"/>
    </source>
</evidence>
<proteinExistence type="inferred from homology"/>
<organism evidence="7 8">
    <name type="scientific">Anaeromyxobacter oryzae</name>
    <dbReference type="NCBI Taxonomy" id="2918170"/>
    <lineage>
        <taxon>Bacteria</taxon>
        <taxon>Pseudomonadati</taxon>
        <taxon>Myxococcota</taxon>
        <taxon>Myxococcia</taxon>
        <taxon>Myxococcales</taxon>
        <taxon>Cystobacterineae</taxon>
        <taxon>Anaeromyxobacteraceae</taxon>
        <taxon>Anaeromyxobacter</taxon>
    </lineage>
</organism>
<dbReference type="PIRSF" id="PIRSF000089">
    <property type="entry name" value="Electra_flavoP_a"/>
    <property type="match status" value="1"/>
</dbReference>
<keyword evidence="3" id="KW-0285">Flavoprotein</keyword>
<dbReference type="InterPro" id="IPR014731">
    <property type="entry name" value="ETF_asu_C"/>
</dbReference>
<dbReference type="InterPro" id="IPR014729">
    <property type="entry name" value="Rossmann-like_a/b/a_fold"/>
</dbReference>
<dbReference type="PANTHER" id="PTHR43153:SF1">
    <property type="entry name" value="ELECTRON TRANSFER FLAVOPROTEIN SUBUNIT ALPHA, MITOCHONDRIAL"/>
    <property type="match status" value="1"/>
</dbReference>
<dbReference type="Gene3D" id="3.40.50.620">
    <property type="entry name" value="HUPs"/>
    <property type="match status" value="1"/>
</dbReference>
<dbReference type="InterPro" id="IPR014730">
    <property type="entry name" value="ETF_a/b_N"/>
</dbReference>
<dbReference type="RefSeq" id="WP_248358090.1">
    <property type="nucleotide sequence ID" value="NZ_AP025591.1"/>
</dbReference>
<dbReference type="SMART" id="SM00893">
    <property type="entry name" value="ETF"/>
    <property type="match status" value="1"/>
</dbReference>
<dbReference type="InterPro" id="IPR001308">
    <property type="entry name" value="ETF_a/FixB"/>
</dbReference>
<reference evidence="8" key="1">
    <citation type="journal article" date="2022" name="Int. J. Syst. Evol. Microbiol.">
        <title>Anaeromyxobacter oryzae sp. nov., Anaeromyxobacter diazotrophicus sp. nov. and Anaeromyxobacter paludicola sp. nov., isolated from paddy soils.</title>
        <authorList>
            <person name="Itoh H."/>
            <person name="Xu Z."/>
            <person name="Mise K."/>
            <person name="Masuda Y."/>
            <person name="Ushijima N."/>
            <person name="Hayakawa C."/>
            <person name="Shiratori Y."/>
            <person name="Senoo K."/>
        </authorList>
    </citation>
    <scope>NUCLEOTIDE SEQUENCE [LARGE SCALE GENOMIC DNA]</scope>
    <source>
        <strain evidence="8">Red232</strain>
    </source>
</reference>
<evidence type="ECO:0000313" key="7">
    <source>
        <dbReference type="EMBL" id="BDG01501.1"/>
    </source>
</evidence>
<dbReference type="PROSITE" id="PS00696">
    <property type="entry name" value="ETF_ALPHA"/>
    <property type="match status" value="1"/>
</dbReference>
<keyword evidence="8" id="KW-1185">Reference proteome</keyword>
<gene>
    <name evidence="7" type="primary">etfA</name>
    <name evidence="7" type="ORF">AMOR_04970</name>
</gene>